<organism evidence="12 13">
    <name type="scientific">Chaetomium globosum (strain ATCC 6205 / CBS 148.51 / DSM 1962 / NBRC 6347 / NRRL 1970)</name>
    <name type="common">Soil fungus</name>
    <dbReference type="NCBI Taxonomy" id="306901"/>
    <lineage>
        <taxon>Eukaryota</taxon>
        <taxon>Fungi</taxon>
        <taxon>Dikarya</taxon>
        <taxon>Ascomycota</taxon>
        <taxon>Pezizomycotina</taxon>
        <taxon>Sordariomycetes</taxon>
        <taxon>Sordariomycetidae</taxon>
        <taxon>Sordariales</taxon>
        <taxon>Chaetomiaceae</taxon>
        <taxon>Chaetomium</taxon>
    </lineage>
</organism>
<keyword evidence="8" id="KW-0675">Receptor</keyword>
<dbReference type="GO" id="GO:0005886">
    <property type="term" value="C:plasma membrane"/>
    <property type="evidence" value="ECO:0007669"/>
    <property type="project" value="TreeGrafter"/>
</dbReference>
<dbReference type="InterPro" id="IPR001499">
    <property type="entry name" value="GPCR_STE3"/>
</dbReference>
<evidence type="ECO:0000256" key="9">
    <source>
        <dbReference type="ARBA" id="ARBA00023224"/>
    </source>
</evidence>
<dbReference type="AlphaFoldDB" id="Q2H696"/>
<name>Q2H696_CHAGB</name>
<dbReference type="GO" id="GO:0000750">
    <property type="term" value="P:pheromone-dependent signal transduction involved in conjugation with cellular fusion"/>
    <property type="evidence" value="ECO:0007669"/>
    <property type="project" value="TreeGrafter"/>
</dbReference>
<accession>Q2H696</accession>
<keyword evidence="4 11" id="KW-0812">Transmembrane</keyword>
<dbReference type="HOGENOM" id="CLU_412178_0_0_1"/>
<evidence type="ECO:0000256" key="5">
    <source>
        <dbReference type="ARBA" id="ARBA00022989"/>
    </source>
</evidence>
<dbReference type="CDD" id="cd14966">
    <property type="entry name" value="7tmD_STE3"/>
    <property type="match status" value="1"/>
</dbReference>
<dbReference type="VEuPathDB" id="FungiDB:CHGG_05819"/>
<comment type="subcellular location">
    <subcellularLocation>
        <location evidence="1">Membrane</location>
        <topology evidence="1">Multi-pass membrane protein</topology>
    </subcellularLocation>
</comment>
<evidence type="ECO:0000256" key="7">
    <source>
        <dbReference type="ARBA" id="ARBA00023136"/>
    </source>
</evidence>
<dbReference type="RefSeq" id="XP_001221914.1">
    <property type="nucleotide sequence ID" value="XM_001221913.1"/>
</dbReference>
<dbReference type="eggNOG" id="ENOG502S44N">
    <property type="taxonomic scope" value="Eukaryota"/>
</dbReference>
<evidence type="ECO:0000256" key="10">
    <source>
        <dbReference type="SAM" id="MobiDB-lite"/>
    </source>
</evidence>
<feature type="transmembrane region" description="Helical" evidence="11">
    <location>
        <begin position="153"/>
        <end position="174"/>
    </location>
</feature>
<dbReference type="GO" id="GO:0004932">
    <property type="term" value="F:mating-type factor pheromone receptor activity"/>
    <property type="evidence" value="ECO:0007669"/>
    <property type="project" value="InterPro"/>
</dbReference>
<keyword evidence="13" id="KW-1185">Reference proteome</keyword>
<keyword evidence="3" id="KW-0589">Pheromone response</keyword>
<feature type="compositionally biased region" description="Polar residues" evidence="10">
    <location>
        <begin position="486"/>
        <end position="497"/>
    </location>
</feature>
<keyword evidence="7 11" id="KW-0472">Membrane</keyword>
<dbReference type="PANTHER" id="PTHR28097">
    <property type="entry name" value="PHEROMONE A FACTOR RECEPTOR"/>
    <property type="match status" value="1"/>
</dbReference>
<evidence type="ECO:0000256" key="2">
    <source>
        <dbReference type="ARBA" id="ARBA00011085"/>
    </source>
</evidence>
<reference evidence="13" key="1">
    <citation type="journal article" date="2015" name="Genome Announc.">
        <title>Draft genome sequence of the cellulolytic fungus Chaetomium globosum.</title>
        <authorList>
            <person name="Cuomo C.A."/>
            <person name="Untereiner W.A."/>
            <person name="Ma L.-J."/>
            <person name="Grabherr M."/>
            <person name="Birren B.W."/>
        </authorList>
    </citation>
    <scope>NUCLEOTIDE SEQUENCE [LARGE SCALE GENOMIC DNA]</scope>
    <source>
        <strain evidence="13">ATCC 6205 / CBS 148.51 / DSM 1962 / NBRC 6347 / NRRL 1970</strain>
    </source>
</reference>
<dbReference type="PANTHER" id="PTHR28097:SF1">
    <property type="entry name" value="PHEROMONE A FACTOR RECEPTOR"/>
    <property type="match status" value="1"/>
</dbReference>
<dbReference type="Pfam" id="PF02076">
    <property type="entry name" value="STE3"/>
    <property type="match status" value="1"/>
</dbReference>
<feature type="compositionally biased region" description="Low complexity" evidence="10">
    <location>
        <begin position="503"/>
        <end position="520"/>
    </location>
</feature>
<feature type="compositionally biased region" description="Low complexity" evidence="10">
    <location>
        <begin position="529"/>
        <end position="551"/>
    </location>
</feature>
<feature type="transmembrane region" description="Helical" evidence="11">
    <location>
        <begin position="194"/>
        <end position="220"/>
    </location>
</feature>
<evidence type="ECO:0000256" key="3">
    <source>
        <dbReference type="ARBA" id="ARBA00022507"/>
    </source>
</evidence>
<feature type="transmembrane region" description="Helical" evidence="11">
    <location>
        <begin position="251"/>
        <end position="272"/>
    </location>
</feature>
<dbReference type="Proteomes" id="UP000001056">
    <property type="component" value="Unassembled WGS sequence"/>
</dbReference>
<evidence type="ECO:0000256" key="8">
    <source>
        <dbReference type="ARBA" id="ARBA00023170"/>
    </source>
</evidence>
<keyword evidence="9" id="KW-0807">Transducer</keyword>
<feature type="region of interest" description="Disordered" evidence="10">
    <location>
        <begin position="462"/>
        <end position="555"/>
    </location>
</feature>
<dbReference type="GeneID" id="4390965"/>
<feature type="transmembrane region" description="Helical" evidence="11">
    <location>
        <begin position="111"/>
        <end position="132"/>
    </location>
</feature>
<evidence type="ECO:0000256" key="1">
    <source>
        <dbReference type="ARBA" id="ARBA00004141"/>
    </source>
</evidence>
<dbReference type="InParanoid" id="Q2H696"/>
<feature type="transmembrane region" description="Helical" evidence="11">
    <location>
        <begin position="41"/>
        <end position="63"/>
    </location>
</feature>
<dbReference type="OMA" id="FASSHTN"/>
<evidence type="ECO:0000313" key="13">
    <source>
        <dbReference type="Proteomes" id="UP000001056"/>
    </source>
</evidence>
<dbReference type="OrthoDB" id="2874149at2759"/>
<evidence type="ECO:0000256" key="11">
    <source>
        <dbReference type="SAM" id="Phobius"/>
    </source>
</evidence>
<evidence type="ECO:0000313" key="12">
    <source>
        <dbReference type="EMBL" id="EAQ89200.1"/>
    </source>
</evidence>
<evidence type="ECO:0000256" key="4">
    <source>
        <dbReference type="ARBA" id="ARBA00022692"/>
    </source>
</evidence>
<feature type="transmembrane region" description="Helical" evidence="11">
    <location>
        <begin position="70"/>
        <end position="91"/>
    </location>
</feature>
<gene>
    <name evidence="12" type="ORF">CHGG_05819</name>
</gene>
<proteinExistence type="inferred from homology"/>
<keyword evidence="6" id="KW-0297">G-protein coupled receptor</keyword>
<dbReference type="EMBL" id="CH408031">
    <property type="protein sequence ID" value="EAQ89200.1"/>
    <property type="molecule type" value="Genomic_DNA"/>
</dbReference>
<comment type="similarity">
    <text evidence="2">Belongs to the G-protein coupled receptor 4 family.</text>
</comment>
<protein>
    <submittedName>
        <fullName evidence="12">Uncharacterized protein</fullName>
    </submittedName>
</protein>
<keyword evidence="5 11" id="KW-1133">Transmembrane helix</keyword>
<sequence>MASTNTTLPPNRFAQFGFTTTPDERIGPGAPYTSPSLQVNLFFRVFLGLVSLFVTWVPARLLWRNGEFAGAVICIMLLVLNLITVINALIWRNDNVQTWWAGQGWCDMMTYTYFAMHTAFNICMFEIMRGLASKVALNRADKPTRSERRRQRIVSALVIFTVPVIQVILTYFTTFGRYNVSTLIGCSAVYYPNWLFLVFYILPTPVFAVGAAYMAALTFYRYRKIDKVTREVARSKDDVAAARQDRVRRKLYFMTLVCIIVVLPLIMVLLFLNIVERFSSMNIVYIAELAGIAVFIPFGTTPEALNMYRGLLLAAGLGYVFPKLREEYVPRAKRGGSSFSWGSLAGPLRGMSLLGTSSSSTHKDSLLPTAEQISITSRADRARSSSLNQNQHEDLTMSGGIDSLSYPEKTVSSFLSVTEIDATTAQIEAGPRPPARNPYNILPTPFTKPLPKFPSLHIPTMQTHKPEQQQHHQPSTFLTLLPTPSPKASSRGNQFQSPPHGAPPLTTSPLPSATPTAKSTNPYRNHQATPWATTTTPPTTITTPSPNTTTPHAGLTPHPHIGVATRVWATTNTNTNHTTTDADTPESNVYWKARLREPAGTGTGTGTATTTTTTTTVPTEGVVRVETSIARRSVEVDLERAAADADDAALYEEGMGVGRRFSNAAS</sequence>
<evidence type="ECO:0000256" key="6">
    <source>
        <dbReference type="ARBA" id="ARBA00023040"/>
    </source>
</evidence>